<dbReference type="Proteomes" id="UP000799436">
    <property type="component" value="Unassembled WGS sequence"/>
</dbReference>
<keyword evidence="3" id="KW-1185">Reference proteome</keyword>
<evidence type="ECO:0000313" key="3">
    <source>
        <dbReference type="Proteomes" id="UP000799436"/>
    </source>
</evidence>
<organism evidence="2 3">
    <name type="scientific">Teratosphaeria nubilosa</name>
    <dbReference type="NCBI Taxonomy" id="161662"/>
    <lineage>
        <taxon>Eukaryota</taxon>
        <taxon>Fungi</taxon>
        <taxon>Dikarya</taxon>
        <taxon>Ascomycota</taxon>
        <taxon>Pezizomycotina</taxon>
        <taxon>Dothideomycetes</taxon>
        <taxon>Dothideomycetidae</taxon>
        <taxon>Mycosphaerellales</taxon>
        <taxon>Teratosphaeriaceae</taxon>
        <taxon>Teratosphaeria</taxon>
    </lineage>
</organism>
<dbReference type="EMBL" id="ML995881">
    <property type="protein sequence ID" value="KAF2765921.1"/>
    <property type="molecule type" value="Genomic_DNA"/>
</dbReference>
<reference evidence="2" key="1">
    <citation type="journal article" date="2020" name="Stud. Mycol.">
        <title>101 Dothideomycetes genomes: a test case for predicting lifestyles and emergence of pathogens.</title>
        <authorList>
            <person name="Haridas S."/>
            <person name="Albert R."/>
            <person name="Binder M."/>
            <person name="Bloem J."/>
            <person name="Labutti K."/>
            <person name="Salamov A."/>
            <person name="Andreopoulos B."/>
            <person name="Baker S."/>
            <person name="Barry K."/>
            <person name="Bills G."/>
            <person name="Bluhm B."/>
            <person name="Cannon C."/>
            <person name="Castanera R."/>
            <person name="Culley D."/>
            <person name="Daum C."/>
            <person name="Ezra D."/>
            <person name="Gonzalez J."/>
            <person name="Henrissat B."/>
            <person name="Kuo A."/>
            <person name="Liang C."/>
            <person name="Lipzen A."/>
            <person name="Lutzoni F."/>
            <person name="Magnuson J."/>
            <person name="Mondo S."/>
            <person name="Nolan M."/>
            <person name="Ohm R."/>
            <person name="Pangilinan J."/>
            <person name="Park H.-J."/>
            <person name="Ramirez L."/>
            <person name="Alfaro M."/>
            <person name="Sun H."/>
            <person name="Tritt A."/>
            <person name="Yoshinaga Y."/>
            <person name="Zwiers L.-H."/>
            <person name="Turgeon B."/>
            <person name="Goodwin S."/>
            <person name="Spatafora J."/>
            <person name="Crous P."/>
            <person name="Grigoriev I."/>
        </authorList>
    </citation>
    <scope>NUCLEOTIDE SEQUENCE</scope>
    <source>
        <strain evidence="2">CBS 116005</strain>
    </source>
</reference>
<gene>
    <name evidence="2" type="ORF">EJ03DRAFT_368324</name>
</gene>
<feature type="compositionally biased region" description="Basic residues" evidence="1">
    <location>
        <begin position="29"/>
        <end position="52"/>
    </location>
</feature>
<sequence>SLQNPQRIQIPHPRLQPRLINRLPPRLPIPHHNRRRLPPMPHHKPMPPRIHAKPLPQPQKRLDTLHNPPPDLPHHPPPAIHLLRLRTHHHDFRAIHKPHVPRLLSRRLAQLLGCEGFDFLADSVVFDGVAACGGAAGAVGFVGVDVGDEGQVGRYGDVDADAGAAVGCADVVDGGGGGGGEDEEAAAAFGYFAVLLFRGHDGCSGGDAVAMLVYMSFTPKLCCPCGCLRLCAF</sequence>
<dbReference type="AlphaFoldDB" id="A0A6G1KZ43"/>
<accession>A0A6G1KZ43</accession>
<name>A0A6G1KZ43_9PEZI</name>
<feature type="non-terminal residue" evidence="2">
    <location>
        <position position="1"/>
    </location>
</feature>
<proteinExistence type="predicted"/>
<evidence type="ECO:0000313" key="2">
    <source>
        <dbReference type="EMBL" id="KAF2765921.1"/>
    </source>
</evidence>
<feature type="region of interest" description="Disordered" evidence="1">
    <location>
        <begin position="1"/>
        <end position="74"/>
    </location>
</feature>
<protein>
    <submittedName>
        <fullName evidence="2">Uncharacterized protein</fullName>
    </submittedName>
</protein>
<evidence type="ECO:0000256" key="1">
    <source>
        <dbReference type="SAM" id="MobiDB-lite"/>
    </source>
</evidence>